<evidence type="ECO:0000313" key="11">
    <source>
        <dbReference type="Proteomes" id="UP001381693"/>
    </source>
</evidence>
<keyword evidence="5" id="KW-0735">Signal-anchor</keyword>
<keyword evidence="9" id="KW-0325">Glycoprotein</keyword>
<dbReference type="PANTHER" id="PTHR12129:SF15">
    <property type="entry name" value="URONYL 2-SULFOTRANSFERASE"/>
    <property type="match status" value="1"/>
</dbReference>
<keyword evidence="4" id="KW-0812">Transmembrane</keyword>
<evidence type="ECO:0000256" key="2">
    <source>
        <dbReference type="ARBA" id="ARBA00010569"/>
    </source>
</evidence>
<accession>A0AAN8ZZC4</accession>
<dbReference type="GO" id="GO:0000139">
    <property type="term" value="C:Golgi membrane"/>
    <property type="evidence" value="ECO:0007669"/>
    <property type="project" value="UniProtKB-SubCell"/>
</dbReference>
<protein>
    <recommendedName>
        <fullName evidence="12">Heparan sulfate 2-O-sulfotransferase pipe</fullName>
    </recommendedName>
</protein>
<evidence type="ECO:0000256" key="1">
    <source>
        <dbReference type="ARBA" id="ARBA00004323"/>
    </source>
</evidence>
<evidence type="ECO:0000256" key="3">
    <source>
        <dbReference type="ARBA" id="ARBA00022679"/>
    </source>
</evidence>
<keyword evidence="6" id="KW-1133">Transmembrane helix</keyword>
<evidence type="ECO:0000313" key="10">
    <source>
        <dbReference type="EMBL" id="KAK7068844.1"/>
    </source>
</evidence>
<comment type="subcellular location">
    <subcellularLocation>
        <location evidence="1">Golgi apparatus membrane</location>
        <topology evidence="1">Single-pass type II membrane protein</topology>
    </subcellularLocation>
</comment>
<dbReference type="EMBL" id="JAXCGZ010017105">
    <property type="protein sequence ID" value="KAK7068844.1"/>
    <property type="molecule type" value="Genomic_DNA"/>
</dbReference>
<organism evidence="10 11">
    <name type="scientific">Halocaridina rubra</name>
    <name type="common">Hawaiian red shrimp</name>
    <dbReference type="NCBI Taxonomy" id="373956"/>
    <lineage>
        <taxon>Eukaryota</taxon>
        <taxon>Metazoa</taxon>
        <taxon>Ecdysozoa</taxon>
        <taxon>Arthropoda</taxon>
        <taxon>Crustacea</taxon>
        <taxon>Multicrustacea</taxon>
        <taxon>Malacostraca</taxon>
        <taxon>Eumalacostraca</taxon>
        <taxon>Eucarida</taxon>
        <taxon>Decapoda</taxon>
        <taxon>Pleocyemata</taxon>
        <taxon>Caridea</taxon>
        <taxon>Atyoidea</taxon>
        <taxon>Atyidae</taxon>
        <taxon>Halocaridina</taxon>
    </lineage>
</organism>
<dbReference type="Gene3D" id="3.40.50.300">
    <property type="entry name" value="P-loop containing nucleotide triphosphate hydrolases"/>
    <property type="match status" value="1"/>
</dbReference>
<proteinExistence type="inferred from homology"/>
<evidence type="ECO:0000256" key="5">
    <source>
        <dbReference type="ARBA" id="ARBA00022968"/>
    </source>
</evidence>
<name>A0AAN8ZZC4_HALRR</name>
<dbReference type="InterPro" id="IPR007734">
    <property type="entry name" value="Heparan_SO4_2-O-STrfase"/>
</dbReference>
<dbReference type="InterPro" id="IPR027417">
    <property type="entry name" value="P-loop_NTPase"/>
</dbReference>
<evidence type="ECO:0000256" key="6">
    <source>
        <dbReference type="ARBA" id="ARBA00022989"/>
    </source>
</evidence>
<keyword evidence="7" id="KW-0333">Golgi apparatus</keyword>
<dbReference type="SUPFAM" id="SSF52540">
    <property type="entry name" value="P-loop containing nucleoside triphosphate hydrolases"/>
    <property type="match status" value="1"/>
</dbReference>
<reference evidence="10 11" key="1">
    <citation type="submission" date="2023-11" db="EMBL/GenBank/DDBJ databases">
        <title>Halocaridina rubra genome assembly.</title>
        <authorList>
            <person name="Smith C."/>
        </authorList>
    </citation>
    <scope>NUCLEOTIDE SEQUENCE [LARGE SCALE GENOMIC DNA]</scope>
    <source>
        <strain evidence="10">EP-1</strain>
        <tissue evidence="10">Whole</tissue>
    </source>
</reference>
<dbReference type="Proteomes" id="UP001381693">
    <property type="component" value="Unassembled WGS sequence"/>
</dbReference>
<dbReference type="GO" id="GO:0008146">
    <property type="term" value="F:sulfotransferase activity"/>
    <property type="evidence" value="ECO:0007669"/>
    <property type="project" value="InterPro"/>
</dbReference>
<dbReference type="InterPro" id="IPR005331">
    <property type="entry name" value="Sulfotransferase"/>
</dbReference>
<evidence type="ECO:0000256" key="8">
    <source>
        <dbReference type="ARBA" id="ARBA00023136"/>
    </source>
</evidence>
<sequence length="267" mass="31790">MTNSGMEVKLRKRRRLSSINGFTYSSSYNYKQWRLPRAEQLKLEEQWYNATRTRHLSYDKHFYFFDLKRFPENEVAWINMVRDPIDRFISYFYYKRLKLLKSEIPMAYSYYELQLDDCTPKGDPECLPRPGDIMALQLTFFCGQHPHCRIVGNRWALQQAKANVLKSYPVIGLAEDVQASLYLFEHYFPEFFKNRFKIQNGSGDEKINTRPEIFSPNVSANTRSLLRNSLEDDIEFYDFVRQRFYTQFTAVTELKRGTTGNLTQDNT</sequence>
<dbReference type="Pfam" id="PF03567">
    <property type="entry name" value="Sulfotransfer_2"/>
    <property type="match status" value="1"/>
</dbReference>
<evidence type="ECO:0000256" key="7">
    <source>
        <dbReference type="ARBA" id="ARBA00023034"/>
    </source>
</evidence>
<evidence type="ECO:0000256" key="4">
    <source>
        <dbReference type="ARBA" id="ARBA00022692"/>
    </source>
</evidence>
<keyword evidence="11" id="KW-1185">Reference proteome</keyword>
<dbReference type="PANTHER" id="PTHR12129">
    <property type="entry name" value="HEPARAN SULFATE 2-O-SULFOTRANSFERASE"/>
    <property type="match status" value="1"/>
</dbReference>
<keyword evidence="3" id="KW-0808">Transferase</keyword>
<dbReference type="AlphaFoldDB" id="A0AAN8ZZC4"/>
<evidence type="ECO:0000256" key="9">
    <source>
        <dbReference type="ARBA" id="ARBA00023180"/>
    </source>
</evidence>
<evidence type="ECO:0008006" key="12">
    <source>
        <dbReference type="Google" id="ProtNLM"/>
    </source>
</evidence>
<gene>
    <name evidence="10" type="ORF">SK128_003061</name>
</gene>
<comment type="caution">
    <text evidence="10">The sequence shown here is derived from an EMBL/GenBank/DDBJ whole genome shotgun (WGS) entry which is preliminary data.</text>
</comment>
<keyword evidence="8" id="KW-0472">Membrane</keyword>
<comment type="similarity">
    <text evidence="2">Belongs to the sulfotransferase 3 family.</text>
</comment>